<dbReference type="Pfam" id="PF04134">
    <property type="entry name" value="DCC1-like"/>
    <property type="match status" value="1"/>
</dbReference>
<keyword evidence="1" id="KW-0812">Transmembrane</keyword>
<dbReference type="AlphaFoldDB" id="A0A7S3UY47"/>
<name>A0A7S3UY47_9STRA</name>
<dbReference type="PANTHER" id="PTHR33639:SF2">
    <property type="entry name" value="DUF393 DOMAIN-CONTAINING PROTEIN"/>
    <property type="match status" value="1"/>
</dbReference>
<dbReference type="GO" id="GO:0015035">
    <property type="term" value="F:protein-disulfide reductase activity"/>
    <property type="evidence" value="ECO:0007669"/>
    <property type="project" value="InterPro"/>
</dbReference>
<dbReference type="EMBL" id="HBIN01013809">
    <property type="protein sequence ID" value="CAE0440304.1"/>
    <property type="molecule type" value="Transcribed_RNA"/>
</dbReference>
<evidence type="ECO:0008006" key="3">
    <source>
        <dbReference type="Google" id="ProtNLM"/>
    </source>
</evidence>
<dbReference type="InterPro" id="IPR007263">
    <property type="entry name" value="DCC1-like"/>
</dbReference>
<keyword evidence="1" id="KW-1133">Transmembrane helix</keyword>
<protein>
    <recommendedName>
        <fullName evidence="3">DUF393 domain-containing protein</fullName>
    </recommendedName>
</protein>
<dbReference type="PANTHER" id="PTHR33639">
    <property type="entry name" value="THIOL-DISULFIDE OXIDOREDUCTASE DCC"/>
    <property type="match status" value="1"/>
</dbReference>
<sequence length="237" mass="26803">MGPLLTGFLVGVIPGLALLYVAKNGHSRLITDVIVFLIVGVLFGSFCVMEIVNLMIWPFRLCRRLLGLGPKRLSASEASDAATGRKTTDKRRIVIFDGVCVLCNKFGAFVVSHLPDPNTVSFLPFQDPQSNPHLNIKRLEQEFSFKAEQLQDRIAVIDGDDIKWGADAIITILTWCYFPFPFAKLGLLIPHPIRDACYLTVAKNRYRWFGTQPLEKNFAKYLCPYIYIKKTFDKKSQ</sequence>
<proteinExistence type="predicted"/>
<accession>A0A7S3UY47</accession>
<gene>
    <name evidence="2" type="ORF">ASTO00021_LOCUS10438</name>
</gene>
<organism evidence="2">
    <name type="scientific">Aplanochytrium stocchinoi</name>
    <dbReference type="NCBI Taxonomy" id="215587"/>
    <lineage>
        <taxon>Eukaryota</taxon>
        <taxon>Sar</taxon>
        <taxon>Stramenopiles</taxon>
        <taxon>Bigyra</taxon>
        <taxon>Labyrinthulomycetes</taxon>
        <taxon>Thraustochytrida</taxon>
        <taxon>Thraustochytriidae</taxon>
        <taxon>Aplanochytrium</taxon>
    </lineage>
</organism>
<feature type="transmembrane region" description="Helical" evidence="1">
    <location>
        <begin position="33"/>
        <end position="56"/>
    </location>
</feature>
<keyword evidence="1" id="KW-0472">Membrane</keyword>
<evidence type="ECO:0000256" key="1">
    <source>
        <dbReference type="SAM" id="Phobius"/>
    </source>
</evidence>
<evidence type="ECO:0000313" key="2">
    <source>
        <dbReference type="EMBL" id="CAE0440304.1"/>
    </source>
</evidence>
<dbReference type="InterPro" id="IPR052927">
    <property type="entry name" value="DCC_oxidoreductase"/>
</dbReference>
<reference evidence="2" key="1">
    <citation type="submission" date="2021-01" db="EMBL/GenBank/DDBJ databases">
        <authorList>
            <person name="Corre E."/>
            <person name="Pelletier E."/>
            <person name="Niang G."/>
            <person name="Scheremetjew M."/>
            <person name="Finn R."/>
            <person name="Kale V."/>
            <person name="Holt S."/>
            <person name="Cochrane G."/>
            <person name="Meng A."/>
            <person name="Brown T."/>
            <person name="Cohen L."/>
        </authorList>
    </citation>
    <scope>NUCLEOTIDE SEQUENCE</scope>
    <source>
        <strain evidence="2">GSBS06</strain>
    </source>
</reference>